<dbReference type="SUPFAM" id="SSF46785">
    <property type="entry name" value="Winged helix' DNA-binding domain"/>
    <property type="match status" value="1"/>
</dbReference>
<reference evidence="2" key="1">
    <citation type="submission" date="2018-01" db="EMBL/GenBank/DDBJ databases">
        <authorList>
            <person name="Regsiter A."/>
            <person name="William W."/>
        </authorList>
    </citation>
    <scope>NUCLEOTIDE SEQUENCE</scope>
    <source>
        <strain evidence="2">TRIP AH-1</strain>
    </source>
</reference>
<dbReference type="AlphaFoldDB" id="A0A445MWZ5"/>
<name>A0A445MWZ5_9BACT</name>
<sequence length="121" mass="13627">MRIKVKVSIINNSGVPVMGPGPLDLLAKVKEHSSISQAAKGMNLSYVKALNMLNRLEKSLGHKLFLRRRGGNDRGGTELTPFAEYYLDHYSNLEKRVTEFANAEFQSFLKEIESRGEDSRN</sequence>
<dbReference type="PANTHER" id="PTHR30432">
    <property type="entry name" value="TRANSCRIPTIONAL REGULATOR MODE"/>
    <property type="match status" value="1"/>
</dbReference>
<dbReference type="InterPro" id="IPR000847">
    <property type="entry name" value="LysR_HTH_N"/>
</dbReference>
<feature type="domain" description="HTH lysR-type" evidence="1">
    <location>
        <begin position="23"/>
        <end position="84"/>
    </location>
</feature>
<evidence type="ECO:0000313" key="2">
    <source>
        <dbReference type="EMBL" id="SPD74000.1"/>
    </source>
</evidence>
<protein>
    <submittedName>
        <fullName evidence="2">Putative transcriptional regulator, ModE family</fullName>
    </submittedName>
</protein>
<dbReference type="PANTHER" id="PTHR30432:SF1">
    <property type="entry name" value="DNA-BINDING TRANSCRIPTIONAL DUAL REGULATOR MODE"/>
    <property type="match status" value="1"/>
</dbReference>
<evidence type="ECO:0000259" key="1">
    <source>
        <dbReference type="Pfam" id="PF00126"/>
    </source>
</evidence>
<dbReference type="InterPro" id="IPR036390">
    <property type="entry name" value="WH_DNA-bd_sf"/>
</dbReference>
<dbReference type="Gene3D" id="1.10.10.10">
    <property type="entry name" value="Winged helix-like DNA-binding domain superfamily/Winged helix DNA-binding domain"/>
    <property type="match status" value="1"/>
</dbReference>
<gene>
    <name evidence="2" type="ORF">PITCH_A2030144</name>
</gene>
<dbReference type="InterPro" id="IPR051815">
    <property type="entry name" value="Molybdate_resp_trans_reg"/>
</dbReference>
<accession>A0A445MWZ5</accession>
<dbReference type="EMBL" id="OJIN01000117">
    <property type="protein sequence ID" value="SPD74000.1"/>
    <property type="molecule type" value="Genomic_DNA"/>
</dbReference>
<organism evidence="2">
    <name type="scientific">uncultured Desulfobacterium sp</name>
    <dbReference type="NCBI Taxonomy" id="201089"/>
    <lineage>
        <taxon>Bacteria</taxon>
        <taxon>Pseudomonadati</taxon>
        <taxon>Thermodesulfobacteriota</taxon>
        <taxon>Desulfobacteria</taxon>
        <taxon>Desulfobacterales</taxon>
        <taxon>Desulfobacteriaceae</taxon>
        <taxon>Desulfobacterium</taxon>
        <taxon>environmental samples</taxon>
    </lineage>
</organism>
<dbReference type="Pfam" id="PF00126">
    <property type="entry name" value="HTH_1"/>
    <property type="match status" value="1"/>
</dbReference>
<proteinExistence type="predicted"/>
<dbReference type="GO" id="GO:0003700">
    <property type="term" value="F:DNA-binding transcription factor activity"/>
    <property type="evidence" value="ECO:0007669"/>
    <property type="project" value="InterPro"/>
</dbReference>
<dbReference type="InterPro" id="IPR036388">
    <property type="entry name" value="WH-like_DNA-bd_sf"/>
</dbReference>